<sequence length="359" mass="41269">MPDDDGVSSALRSVTEWLNNSSCTPPKSGSSTTSSRSRSPVKRKADFDIMYPRIMFNEDKRTFTDDDWELPDRIRKAAVNIPKEMREDLERHPVARRNLDQVTWQEDHRRSLSEIRDFWIKVQSIEEAATICSKEGRSEDCWSDDVVLEIIRLALSWSGLRNKVMLANLKSVGVDQPALLPVRNLHRVISNKIDYGLCLQPDAEEEVMIENVLRNMSDELPSISQSAVPMLRKRALFCNLEIKKPYGNKDPVPQLGVWSIAGLTKLSNLVRESHKKIGETVMLEDPEVPVLPSWSVEGHRWQFYLGRRCSSAETVSCLLDFNPELTLLGHSRTFLELRYQFCCRHYIYCEYLVRNPSLG</sequence>
<evidence type="ECO:0000313" key="4">
    <source>
        <dbReference type="Proteomes" id="UP000185904"/>
    </source>
</evidence>
<dbReference type="Pfam" id="PF20516">
    <property type="entry name" value="PDDEXK_12"/>
    <property type="match status" value="1"/>
</dbReference>
<feature type="compositionally biased region" description="Polar residues" evidence="1">
    <location>
        <begin position="10"/>
        <end position="20"/>
    </location>
</feature>
<feature type="region of interest" description="Disordered" evidence="1">
    <location>
        <begin position="1"/>
        <end position="42"/>
    </location>
</feature>
<dbReference type="Proteomes" id="UP000185904">
    <property type="component" value="Unassembled WGS sequence"/>
</dbReference>
<reference evidence="3 4" key="1">
    <citation type="submission" date="2016-03" db="EMBL/GenBank/DDBJ databases">
        <title>The draft genome sequence of Fonsecaea nubica causative agent of cutaneous subcutaneous infection in human host.</title>
        <authorList>
            <person name="Costa F."/>
            <person name="Sybren D.H."/>
            <person name="Raittz R.T."/>
            <person name="Weiss V.A."/>
            <person name="Leao A.C."/>
            <person name="Gomes R."/>
            <person name="De Souza E.M."/>
            <person name="Pedrosa F.O."/>
            <person name="Steffens M.B."/>
            <person name="Bombassaro A."/>
            <person name="Tadra-Sfeir M.Z."/>
            <person name="Moreno L.F."/>
            <person name="Najafzadeh M.J."/>
            <person name="Felipe M.S."/>
            <person name="Teixeira M."/>
            <person name="Sun J."/>
            <person name="Xi L."/>
            <person name="Castro M.A."/>
            <person name="Vicente V.A."/>
        </authorList>
    </citation>
    <scope>NUCLEOTIDE SEQUENCE [LARGE SCALE GENOMIC DNA]</scope>
    <source>
        <strain evidence="3 4">CBS 269.64</strain>
    </source>
</reference>
<dbReference type="EMBL" id="LVCJ01000132">
    <property type="protein sequence ID" value="OAL23089.1"/>
    <property type="molecule type" value="Genomic_DNA"/>
</dbReference>
<dbReference type="AlphaFoldDB" id="A0A178BZM2"/>
<organism evidence="3 4">
    <name type="scientific">Fonsecaea nubica</name>
    <dbReference type="NCBI Taxonomy" id="856822"/>
    <lineage>
        <taxon>Eukaryota</taxon>
        <taxon>Fungi</taxon>
        <taxon>Dikarya</taxon>
        <taxon>Ascomycota</taxon>
        <taxon>Pezizomycotina</taxon>
        <taxon>Eurotiomycetes</taxon>
        <taxon>Chaetothyriomycetidae</taxon>
        <taxon>Chaetothyriales</taxon>
        <taxon>Herpotrichiellaceae</taxon>
        <taxon>Fonsecaea</taxon>
    </lineage>
</organism>
<dbReference type="InterPro" id="IPR046797">
    <property type="entry name" value="PDDEXK_12"/>
</dbReference>
<keyword evidence="4" id="KW-1185">Reference proteome</keyword>
<evidence type="ECO:0000313" key="3">
    <source>
        <dbReference type="EMBL" id="OAL23089.1"/>
    </source>
</evidence>
<accession>A0A178BZM2</accession>
<protein>
    <recommendedName>
        <fullName evidence="2">PD-(D/E)XK nuclease-like domain-containing protein</fullName>
    </recommendedName>
</protein>
<dbReference type="OrthoDB" id="4161186at2759"/>
<evidence type="ECO:0000256" key="1">
    <source>
        <dbReference type="SAM" id="MobiDB-lite"/>
    </source>
</evidence>
<name>A0A178BZM2_9EURO</name>
<feature type="domain" description="PD-(D/E)XK nuclease-like" evidence="2">
    <location>
        <begin position="96"/>
        <end position="306"/>
    </location>
</feature>
<dbReference type="GeneID" id="34594465"/>
<comment type="caution">
    <text evidence="3">The sequence shown here is derived from an EMBL/GenBank/DDBJ whole genome shotgun (WGS) entry which is preliminary data.</text>
</comment>
<evidence type="ECO:0000259" key="2">
    <source>
        <dbReference type="Pfam" id="PF20516"/>
    </source>
</evidence>
<feature type="compositionally biased region" description="Low complexity" evidence="1">
    <location>
        <begin position="21"/>
        <end position="38"/>
    </location>
</feature>
<dbReference type="RefSeq" id="XP_022494711.1">
    <property type="nucleotide sequence ID" value="XM_022649333.1"/>
</dbReference>
<proteinExistence type="predicted"/>
<gene>
    <name evidence="3" type="ORF">AYO20_11080</name>
</gene>